<evidence type="ECO:0000313" key="1">
    <source>
        <dbReference type="EMBL" id="KAL0564108.1"/>
    </source>
</evidence>
<keyword evidence="2" id="KW-1185">Reference proteome</keyword>
<proteinExistence type="predicted"/>
<dbReference type="Proteomes" id="UP001465976">
    <property type="component" value="Unassembled WGS sequence"/>
</dbReference>
<name>A0ABR3EMK7_9AGAR</name>
<organism evidence="1 2">
    <name type="scientific">Marasmius crinis-equi</name>
    <dbReference type="NCBI Taxonomy" id="585013"/>
    <lineage>
        <taxon>Eukaryota</taxon>
        <taxon>Fungi</taxon>
        <taxon>Dikarya</taxon>
        <taxon>Basidiomycota</taxon>
        <taxon>Agaricomycotina</taxon>
        <taxon>Agaricomycetes</taxon>
        <taxon>Agaricomycetidae</taxon>
        <taxon>Agaricales</taxon>
        <taxon>Marasmiineae</taxon>
        <taxon>Marasmiaceae</taxon>
        <taxon>Marasmius</taxon>
    </lineage>
</organism>
<comment type="caution">
    <text evidence="1">The sequence shown here is derived from an EMBL/GenBank/DDBJ whole genome shotgun (WGS) entry which is preliminary data.</text>
</comment>
<protein>
    <submittedName>
        <fullName evidence="1">Uncharacterized protein</fullName>
    </submittedName>
</protein>
<reference evidence="1 2" key="1">
    <citation type="submission" date="2024-02" db="EMBL/GenBank/DDBJ databases">
        <title>A draft genome for the cacao thread blight pathogen Marasmius crinis-equi.</title>
        <authorList>
            <person name="Cohen S.P."/>
            <person name="Baruah I.K."/>
            <person name="Amoako-Attah I."/>
            <person name="Bukari Y."/>
            <person name="Meinhardt L.W."/>
            <person name="Bailey B.A."/>
        </authorList>
    </citation>
    <scope>NUCLEOTIDE SEQUENCE [LARGE SCALE GENOMIC DNA]</scope>
    <source>
        <strain evidence="1 2">GH-76</strain>
    </source>
</reference>
<sequence>MRWREELELLEEEMRRIPISFEHDAKRWEARRVADDGSPLAEGINSYSFRQAGLLRALSSKFLALWALPDPVRKQRKTALPVIPEEPESEESDDE</sequence>
<dbReference type="EMBL" id="JBAHYK010002978">
    <property type="protein sequence ID" value="KAL0564108.1"/>
    <property type="molecule type" value="Genomic_DNA"/>
</dbReference>
<evidence type="ECO:0000313" key="2">
    <source>
        <dbReference type="Proteomes" id="UP001465976"/>
    </source>
</evidence>
<accession>A0ABR3EMK7</accession>
<gene>
    <name evidence="1" type="ORF">V5O48_017947</name>
</gene>